<dbReference type="FunFam" id="3.10.250.10:FF:000004">
    <property type="entry name" value="Scavenger receptor cysteine-rich type 1 protein M130"/>
    <property type="match status" value="2"/>
</dbReference>
<keyword evidence="3 8" id="KW-0732">Signal</keyword>
<evidence type="ECO:0000256" key="5">
    <source>
        <dbReference type="ARBA" id="ARBA00023157"/>
    </source>
</evidence>
<accession>A0A2I4ATK4</accession>
<feature type="disulfide bond" evidence="7">
    <location>
        <begin position="358"/>
        <end position="368"/>
    </location>
</feature>
<dbReference type="OrthoDB" id="536948at2759"/>
<sequence length="489" mass="53643">MDLTALIIFLSVCSSGLWAEHIAVVSDFRLVDGTSSCNGKLEMKRQDVWREVLDWRLNWTLTSAAEVCRQLNCGSVVSLRRNNFYFVFIACSDSVRLVNGTGLCSGRLEVNFNQSWTSVSEGGFDQQSAEVVCRELDCGPPSVLQGVLYGDPDAPTWSEEFQCEGTESVLWDCGRSVRKYSGKAVGLSCSEPVDSIRLVGGGSRCNGRLEINHGAEWKGVSDDARTHSFAGEVCKQLDCGSPVSLRYKDLMSVKEVWELNADCGGSPLTKCVTGITFSTDSTEVTCSDSVRLVNGTGLCSGRLEINFNQSWFSVSEDGFDQQRAEVVCRELDCGPPSVLHGVLYGEPEAPTWTKAFQCKGTETALWDCGGSIRTYSGKAVGLRCSDAIRLVGGASRCAGTLEMIHQKQWRPVVDWNNQWNKTTAAAVCAQLGCGSVVSTTTLRDSSYRPVWWIKSSCLQPKSALRHCLYDFRFNSNKNLELICSGKTKH</sequence>
<dbReference type="Gene3D" id="3.10.250.10">
    <property type="entry name" value="SRCR-like domain"/>
    <property type="match status" value="5"/>
</dbReference>
<evidence type="ECO:0000256" key="2">
    <source>
        <dbReference type="ARBA" id="ARBA00022525"/>
    </source>
</evidence>
<gene>
    <name evidence="11" type="primary">LOC106514199</name>
</gene>
<feature type="domain" description="SRCR" evidence="9">
    <location>
        <begin position="395"/>
        <end position="489"/>
    </location>
</feature>
<dbReference type="KEGG" id="alim:106514199"/>
<keyword evidence="6" id="KW-0325">Glycoprotein</keyword>
<feature type="disulfide bond" evidence="7">
    <location>
        <begin position="163"/>
        <end position="173"/>
    </location>
</feature>
<keyword evidence="4" id="KW-0677">Repeat</keyword>
<evidence type="ECO:0000256" key="3">
    <source>
        <dbReference type="ARBA" id="ARBA00022729"/>
    </source>
</evidence>
<dbReference type="InterPro" id="IPR001190">
    <property type="entry name" value="SRCR"/>
</dbReference>
<keyword evidence="5 7" id="KW-1015">Disulfide bond</keyword>
<feature type="signal peptide" evidence="8">
    <location>
        <begin position="1"/>
        <end position="19"/>
    </location>
</feature>
<name>A0A2I4ATK4_AUSLI</name>
<feature type="domain" description="SRCR" evidence="9">
    <location>
        <begin position="95"/>
        <end position="206"/>
    </location>
</feature>
<dbReference type="InterPro" id="IPR036772">
    <property type="entry name" value="SRCR-like_dom_sf"/>
</dbReference>
<feature type="chain" id="PRO_5014118663" evidence="8">
    <location>
        <begin position="20"/>
        <end position="489"/>
    </location>
</feature>
<keyword evidence="11" id="KW-0675">Receptor</keyword>
<dbReference type="SUPFAM" id="SSF56487">
    <property type="entry name" value="SRCR-like"/>
    <property type="match status" value="5"/>
</dbReference>
<feature type="disulfide bond" evidence="7">
    <location>
        <begin position="457"/>
        <end position="467"/>
    </location>
</feature>
<dbReference type="STRING" id="52670.A0A2I4ATK4"/>
<evidence type="ECO:0000256" key="7">
    <source>
        <dbReference type="PROSITE-ProRule" id="PRU00196"/>
    </source>
</evidence>
<evidence type="ECO:0000259" key="9">
    <source>
        <dbReference type="PROSITE" id="PS50287"/>
    </source>
</evidence>
<comment type="caution">
    <text evidence="7">Lacks conserved residue(s) required for the propagation of feature annotation.</text>
</comment>
<dbReference type="GO" id="GO:0016020">
    <property type="term" value="C:membrane"/>
    <property type="evidence" value="ECO:0007669"/>
    <property type="project" value="InterPro"/>
</dbReference>
<dbReference type="PROSITE" id="PS50287">
    <property type="entry name" value="SRCR_2"/>
    <property type="match status" value="5"/>
</dbReference>
<dbReference type="AlphaFoldDB" id="A0A2I4ATK4"/>
<dbReference type="SMART" id="SM00202">
    <property type="entry name" value="SR"/>
    <property type="match status" value="4"/>
</dbReference>
<dbReference type="PRINTS" id="PR00258">
    <property type="entry name" value="SPERACTRCPTR"/>
</dbReference>
<evidence type="ECO:0000256" key="8">
    <source>
        <dbReference type="SAM" id="SignalP"/>
    </source>
</evidence>
<feature type="domain" description="SRCR" evidence="9">
    <location>
        <begin position="197"/>
        <end position="287"/>
    </location>
</feature>
<comment type="subcellular location">
    <subcellularLocation>
        <location evidence="1">Secreted</location>
    </subcellularLocation>
</comment>
<evidence type="ECO:0000256" key="6">
    <source>
        <dbReference type="ARBA" id="ARBA00023180"/>
    </source>
</evidence>
<keyword evidence="2" id="KW-0964">Secreted</keyword>
<evidence type="ECO:0000313" key="11">
    <source>
        <dbReference type="RefSeq" id="XP_013858798.1"/>
    </source>
</evidence>
<protein>
    <submittedName>
        <fullName evidence="11">Scavenger receptor cysteine-rich type 1 protein M160</fullName>
    </submittedName>
</protein>
<dbReference type="GeneID" id="106514199"/>
<evidence type="ECO:0000256" key="4">
    <source>
        <dbReference type="ARBA" id="ARBA00022737"/>
    </source>
</evidence>
<dbReference type="InParanoid" id="A0A2I4ATK4"/>
<evidence type="ECO:0000256" key="1">
    <source>
        <dbReference type="ARBA" id="ARBA00004613"/>
    </source>
</evidence>
<dbReference type="Pfam" id="PF00530">
    <property type="entry name" value="SRCR"/>
    <property type="match status" value="5"/>
</dbReference>
<dbReference type="PANTHER" id="PTHR19331:SF22">
    <property type="entry name" value="DELETED IN MALIGNANT BRAIN TUMORS 1 PROTEIN"/>
    <property type="match status" value="1"/>
</dbReference>
<feature type="domain" description="SRCR" evidence="9">
    <location>
        <begin position="290"/>
        <end position="398"/>
    </location>
</feature>
<evidence type="ECO:0000313" key="10">
    <source>
        <dbReference type="Proteomes" id="UP000192220"/>
    </source>
</evidence>
<proteinExistence type="predicted"/>
<keyword evidence="10" id="KW-1185">Reference proteome</keyword>
<dbReference type="Proteomes" id="UP000192220">
    <property type="component" value="Unplaced"/>
</dbReference>
<reference evidence="11" key="1">
    <citation type="submission" date="2025-08" db="UniProtKB">
        <authorList>
            <consortium name="RefSeq"/>
        </authorList>
    </citation>
    <scope>IDENTIFICATION</scope>
    <source>
        <strain evidence="11">Quisiro</strain>
        <tissue evidence="11">Liver</tissue>
    </source>
</reference>
<organism evidence="10 11">
    <name type="scientific">Austrofundulus limnaeus</name>
    <name type="common">Annual killifish</name>
    <dbReference type="NCBI Taxonomy" id="52670"/>
    <lineage>
        <taxon>Eukaryota</taxon>
        <taxon>Metazoa</taxon>
        <taxon>Chordata</taxon>
        <taxon>Craniata</taxon>
        <taxon>Vertebrata</taxon>
        <taxon>Euteleostomi</taxon>
        <taxon>Actinopterygii</taxon>
        <taxon>Neopterygii</taxon>
        <taxon>Teleostei</taxon>
        <taxon>Neoteleostei</taxon>
        <taxon>Acanthomorphata</taxon>
        <taxon>Ovalentaria</taxon>
        <taxon>Atherinomorphae</taxon>
        <taxon>Cyprinodontiformes</taxon>
        <taxon>Rivulidae</taxon>
        <taxon>Austrofundulus</taxon>
    </lineage>
</organism>
<dbReference type="RefSeq" id="XP_013858798.1">
    <property type="nucleotide sequence ID" value="XM_014003344.1"/>
</dbReference>
<dbReference type="PANTHER" id="PTHR19331">
    <property type="entry name" value="SCAVENGER RECEPTOR DOMAIN-CONTAINING"/>
    <property type="match status" value="1"/>
</dbReference>
<feature type="domain" description="SRCR" evidence="9">
    <location>
        <begin position="28"/>
        <end position="78"/>
    </location>
</feature>